<accession>A0ABD2KXH8</accession>
<gene>
    <name evidence="2" type="ORF">niasHT_016490</name>
</gene>
<sequence length="106" mass="11234">MVKKIGKQPIHTDRGQTGQQQQLQQPSEDDFPLEVCRGAGGGVVHDWFSARVGGVEGKGSHASLRRTVFPSLSPADGEDRGESDANPERRVVKGSTLSPEGRGAGV</sequence>
<dbReference type="EMBL" id="JBICBT010000613">
    <property type="protein sequence ID" value="KAL3107633.1"/>
    <property type="molecule type" value="Genomic_DNA"/>
</dbReference>
<evidence type="ECO:0000256" key="1">
    <source>
        <dbReference type="SAM" id="MobiDB-lite"/>
    </source>
</evidence>
<protein>
    <submittedName>
        <fullName evidence="2">Uncharacterized protein</fullName>
    </submittedName>
</protein>
<name>A0ABD2KXH8_9BILA</name>
<dbReference type="Proteomes" id="UP001620626">
    <property type="component" value="Unassembled WGS sequence"/>
</dbReference>
<feature type="region of interest" description="Disordered" evidence="1">
    <location>
        <begin position="54"/>
        <end position="106"/>
    </location>
</feature>
<keyword evidence="3" id="KW-1185">Reference proteome</keyword>
<evidence type="ECO:0000313" key="3">
    <source>
        <dbReference type="Proteomes" id="UP001620626"/>
    </source>
</evidence>
<comment type="caution">
    <text evidence="2">The sequence shown here is derived from an EMBL/GenBank/DDBJ whole genome shotgun (WGS) entry which is preliminary data.</text>
</comment>
<evidence type="ECO:0000313" key="2">
    <source>
        <dbReference type="EMBL" id="KAL3107633.1"/>
    </source>
</evidence>
<reference evidence="2 3" key="1">
    <citation type="submission" date="2024-10" db="EMBL/GenBank/DDBJ databases">
        <authorList>
            <person name="Kim D."/>
        </authorList>
    </citation>
    <scope>NUCLEOTIDE SEQUENCE [LARGE SCALE GENOMIC DNA]</scope>
    <source>
        <strain evidence="2">BH-2024</strain>
    </source>
</reference>
<dbReference type="AlphaFoldDB" id="A0ABD2KXH8"/>
<feature type="compositionally biased region" description="Basic and acidic residues" evidence="1">
    <location>
        <begin position="77"/>
        <end position="91"/>
    </location>
</feature>
<feature type="region of interest" description="Disordered" evidence="1">
    <location>
        <begin position="1"/>
        <end position="36"/>
    </location>
</feature>
<organism evidence="2 3">
    <name type="scientific">Heterodera trifolii</name>
    <dbReference type="NCBI Taxonomy" id="157864"/>
    <lineage>
        <taxon>Eukaryota</taxon>
        <taxon>Metazoa</taxon>
        <taxon>Ecdysozoa</taxon>
        <taxon>Nematoda</taxon>
        <taxon>Chromadorea</taxon>
        <taxon>Rhabditida</taxon>
        <taxon>Tylenchina</taxon>
        <taxon>Tylenchomorpha</taxon>
        <taxon>Tylenchoidea</taxon>
        <taxon>Heteroderidae</taxon>
        <taxon>Heteroderinae</taxon>
        <taxon>Heterodera</taxon>
    </lineage>
</organism>
<feature type="compositionally biased region" description="Low complexity" evidence="1">
    <location>
        <begin position="15"/>
        <end position="25"/>
    </location>
</feature>
<proteinExistence type="predicted"/>